<proteinExistence type="predicted"/>
<comment type="caution">
    <text evidence="2">The sequence shown here is derived from an EMBL/GenBank/DDBJ whole genome shotgun (WGS) entry which is preliminary data.</text>
</comment>
<sequence length="250" mass="27780">MAQPLRTSLVDGVAVAIRQLVGPMPGLVTWYGQQEAHHLAYFAALQQLRLVTCTERENRILDLQGELARSTGWWWVTDDVCVMSERPTTLHTEPTPNAANGELRMHHSTEPAVQFSDGTGTFVLHGTAVPDWVICDPSVGRISTERNAEIRRCAIERIGWDTFVRSARLRLVDRADDPGNVGQSLELYATPRGWTGRGRILLTANGSLERDGTRRRYGLAVPSHFTSALDAAGWTYGVAGRDYTRLARRT</sequence>
<gene>
    <name evidence="2" type="ORF">HH308_18970</name>
</gene>
<dbReference type="AlphaFoldDB" id="A0A848KY67"/>
<dbReference type="EMBL" id="JABBNB010000021">
    <property type="protein sequence ID" value="NMO03299.1"/>
    <property type="molecule type" value="Genomic_DNA"/>
</dbReference>
<dbReference type="InterPro" id="IPR046633">
    <property type="entry name" value="DUF6745"/>
</dbReference>
<dbReference type="Pfam" id="PF20530">
    <property type="entry name" value="DUF6745"/>
    <property type="match status" value="1"/>
</dbReference>
<keyword evidence="3" id="KW-1185">Reference proteome</keyword>
<feature type="domain" description="DUF6745" evidence="1">
    <location>
        <begin position="32"/>
        <end position="245"/>
    </location>
</feature>
<dbReference type="Proteomes" id="UP000550729">
    <property type="component" value="Unassembled WGS sequence"/>
</dbReference>
<accession>A0A848KY67</accession>
<protein>
    <recommendedName>
        <fullName evidence="1">DUF6745 domain-containing protein</fullName>
    </recommendedName>
</protein>
<evidence type="ECO:0000313" key="3">
    <source>
        <dbReference type="Proteomes" id="UP000550729"/>
    </source>
</evidence>
<organism evidence="2 3">
    <name type="scientific">Gordonia asplenii</name>
    <dbReference type="NCBI Taxonomy" id="2725283"/>
    <lineage>
        <taxon>Bacteria</taxon>
        <taxon>Bacillati</taxon>
        <taxon>Actinomycetota</taxon>
        <taxon>Actinomycetes</taxon>
        <taxon>Mycobacteriales</taxon>
        <taxon>Gordoniaceae</taxon>
        <taxon>Gordonia</taxon>
    </lineage>
</organism>
<evidence type="ECO:0000313" key="2">
    <source>
        <dbReference type="EMBL" id="NMO03299.1"/>
    </source>
</evidence>
<evidence type="ECO:0000259" key="1">
    <source>
        <dbReference type="Pfam" id="PF20530"/>
    </source>
</evidence>
<reference evidence="2 3" key="1">
    <citation type="submission" date="2020-04" db="EMBL/GenBank/DDBJ databases">
        <title>Gordonia sp. nov. TBRC 11910.</title>
        <authorList>
            <person name="Suriyachadkun C."/>
        </authorList>
    </citation>
    <scope>NUCLEOTIDE SEQUENCE [LARGE SCALE GENOMIC DNA]</scope>
    <source>
        <strain evidence="2 3">TBRC 11910</strain>
    </source>
</reference>
<name>A0A848KY67_9ACTN</name>